<evidence type="ECO:0000256" key="3">
    <source>
        <dbReference type="ARBA" id="ARBA00023163"/>
    </source>
</evidence>
<comment type="caution">
    <text evidence="5">The sequence shown here is derived from an EMBL/GenBank/DDBJ whole genome shotgun (WGS) entry which is preliminary data.</text>
</comment>
<proteinExistence type="predicted"/>
<dbReference type="SUPFAM" id="SSF46689">
    <property type="entry name" value="Homeodomain-like"/>
    <property type="match status" value="1"/>
</dbReference>
<dbReference type="Gene3D" id="2.60.120.10">
    <property type="entry name" value="Jelly Rolls"/>
    <property type="match status" value="1"/>
</dbReference>
<dbReference type="InterPro" id="IPR009057">
    <property type="entry name" value="Homeodomain-like_sf"/>
</dbReference>
<keyword evidence="3" id="KW-0804">Transcription</keyword>
<dbReference type="SUPFAM" id="SSF51182">
    <property type="entry name" value="RmlC-like cupins"/>
    <property type="match status" value="1"/>
</dbReference>
<dbReference type="SMART" id="SM00342">
    <property type="entry name" value="HTH_ARAC"/>
    <property type="match status" value="1"/>
</dbReference>
<keyword evidence="2" id="KW-0238">DNA-binding</keyword>
<evidence type="ECO:0000259" key="4">
    <source>
        <dbReference type="PROSITE" id="PS01124"/>
    </source>
</evidence>
<dbReference type="EMBL" id="JAJNOC010000003">
    <property type="protein sequence ID" value="MCD2516891.1"/>
    <property type="molecule type" value="Genomic_DNA"/>
</dbReference>
<dbReference type="Pfam" id="PF12833">
    <property type="entry name" value="HTH_18"/>
    <property type="match status" value="1"/>
</dbReference>
<evidence type="ECO:0000313" key="6">
    <source>
        <dbReference type="Proteomes" id="UP001179361"/>
    </source>
</evidence>
<feature type="domain" description="HTH araC/xylS-type" evidence="4">
    <location>
        <begin position="150"/>
        <end position="247"/>
    </location>
</feature>
<dbReference type="InterPro" id="IPR018062">
    <property type="entry name" value="HTH_AraC-typ_CS"/>
</dbReference>
<gene>
    <name evidence="5" type="ORF">LQ564_11295</name>
</gene>
<dbReference type="InterPro" id="IPR011051">
    <property type="entry name" value="RmlC_Cupin_sf"/>
</dbReference>
<dbReference type="Proteomes" id="UP001179361">
    <property type="component" value="Unassembled WGS sequence"/>
</dbReference>
<evidence type="ECO:0000256" key="1">
    <source>
        <dbReference type="ARBA" id="ARBA00023015"/>
    </source>
</evidence>
<dbReference type="PROSITE" id="PS01124">
    <property type="entry name" value="HTH_ARAC_FAMILY_2"/>
    <property type="match status" value="1"/>
</dbReference>
<keyword evidence="1" id="KW-0805">Transcription regulation</keyword>
<evidence type="ECO:0000313" key="5">
    <source>
        <dbReference type="EMBL" id="MCD2516891.1"/>
    </source>
</evidence>
<dbReference type="Gene3D" id="1.10.10.60">
    <property type="entry name" value="Homeodomain-like"/>
    <property type="match status" value="1"/>
</dbReference>
<sequence length="253" mass="27210">MQEPLFKLERGVKARGSISPVHTHAEAQLTFARSGMVQVYTEAGRWLVPAQLGVWIPAGLPHQAEVLTDAELWVVHCALPASQGSEPPAQLDRAFALRITPLMRALLDAAFAPGVSADKSELVIKLMLHELSETAQAPTFLPLPTGATGRRVADVVFGDVRNQLGAEQIAARAATSVRTLSRVFQSETGLSFKLWRQRARIVQAMDRLGRGKPVAQVAAEVGFASVASFSCAFRQVTNMTPTSFVGQPGMNTG</sequence>
<accession>A0ABS8Q576</accession>
<dbReference type="CDD" id="cd06124">
    <property type="entry name" value="cupin_NimR-like_N"/>
    <property type="match status" value="1"/>
</dbReference>
<reference evidence="5" key="1">
    <citation type="submission" date="2021-11" db="EMBL/GenBank/DDBJ databases">
        <title>The complete genome of Massilia sp sp. G4R7.</title>
        <authorList>
            <person name="Liu L."/>
            <person name="Yue J."/>
            <person name="Yuan J."/>
            <person name="Yang F."/>
            <person name="Li L."/>
        </authorList>
    </citation>
    <scope>NUCLEOTIDE SEQUENCE</scope>
    <source>
        <strain evidence="5">G4R7</strain>
    </source>
</reference>
<dbReference type="InterPro" id="IPR018060">
    <property type="entry name" value="HTH_AraC"/>
</dbReference>
<dbReference type="PANTHER" id="PTHR11019:SF199">
    <property type="entry name" value="HTH-TYPE TRANSCRIPTIONAL REGULATOR NIMR"/>
    <property type="match status" value="1"/>
</dbReference>
<dbReference type="PANTHER" id="PTHR11019">
    <property type="entry name" value="HTH-TYPE TRANSCRIPTIONAL REGULATOR NIMR"/>
    <property type="match status" value="1"/>
</dbReference>
<organism evidence="5 6">
    <name type="scientific">Massilia phyllostachyos</name>
    <dbReference type="NCBI Taxonomy" id="2898585"/>
    <lineage>
        <taxon>Bacteria</taxon>
        <taxon>Pseudomonadati</taxon>
        <taxon>Pseudomonadota</taxon>
        <taxon>Betaproteobacteria</taxon>
        <taxon>Burkholderiales</taxon>
        <taxon>Oxalobacteraceae</taxon>
        <taxon>Telluria group</taxon>
        <taxon>Massilia</taxon>
    </lineage>
</organism>
<dbReference type="RefSeq" id="WP_231058213.1">
    <property type="nucleotide sequence ID" value="NZ_JAJNOC010000003.1"/>
</dbReference>
<keyword evidence="6" id="KW-1185">Reference proteome</keyword>
<dbReference type="InterPro" id="IPR014710">
    <property type="entry name" value="RmlC-like_jellyroll"/>
</dbReference>
<evidence type="ECO:0000256" key="2">
    <source>
        <dbReference type="ARBA" id="ARBA00023125"/>
    </source>
</evidence>
<name>A0ABS8Q576_9BURK</name>
<dbReference type="PROSITE" id="PS00041">
    <property type="entry name" value="HTH_ARAC_FAMILY_1"/>
    <property type="match status" value="1"/>
</dbReference>
<protein>
    <submittedName>
        <fullName evidence="5">Helix-turn-helix transcriptional regulator</fullName>
    </submittedName>
</protein>